<name>A0A8H4EQG7_GIGMA</name>
<keyword evidence="2" id="KW-0732">Signal</keyword>
<feature type="region of interest" description="Disordered" evidence="1">
    <location>
        <begin position="51"/>
        <end position="78"/>
    </location>
</feature>
<organism evidence="3 4">
    <name type="scientific">Gigaspora margarita</name>
    <dbReference type="NCBI Taxonomy" id="4874"/>
    <lineage>
        <taxon>Eukaryota</taxon>
        <taxon>Fungi</taxon>
        <taxon>Fungi incertae sedis</taxon>
        <taxon>Mucoromycota</taxon>
        <taxon>Glomeromycotina</taxon>
        <taxon>Glomeromycetes</taxon>
        <taxon>Diversisporales</taxon>
        <taxon>Gigasporaceae</taxon>
        <taxon>Gigaspora</taxon>
    </lineage>
</organism>
<comment type="caution">
    <text evidence="3">The sequence shown here is derived from an EMBL/GenBank/DDBJ whole genome shotgun (WGS) entry which is preliminary data.</text>
</comment>
<accession>A0A8H4EQG7</accession>
<proteinExistence type="predicted"/>
<evidence type="ECO:0000313" key="4">
    <source>
        <dbReference type="Proteomes" id="UP000439903"/>
    </source>
</evidence>
<evidence type="ECO:0000313" key="3">
    <source>
        <dbReference type="EMBL" id="KAF0535598.1"/>
    </source>
</evidence>
<dbReference type="EMBL" id="WTPW01000204">
    <property type="protein sequence ID" value="KAF0535598.1"/>
    <property type="molecule type" value="Genomic_DNA"/>
</dbReference>
<evidence type="ECO:0000256" key="1">
    <source>
        <dbReference type="SAM" id="MobiDB-lite"/>
    </source>
</evidence>
<evidence type="ECO:0008006" key="5">
    <source>
        <dbReference type="Google" id="ProtNLM"/>
    </source>
</evidence>
<dbReference type="Proteomes" id="UP000439903">
    <property type="component" value="Unassembled WGS sequence"/>
</dbReference>
<keyword evidence="4" id="KW-1185">Reference proteome</keyword>
<feature type="chain" id="PRO_5034395769" description="Secreted protein" evidence="2">
    <location>
        <begin position="20"/>
        <end position="98"/>
    </location>
</feature>
<gene>
    <name evidence="3" type="ORF">F8M41_009527</name>
</gene>
<sequence length="98" mass="10510">MTLKISCFVFVRFISGIFGQSDYPQKKQAVVEATTEAASAATVEAASEETVEAASEATNGSSIKGDSGSSIRDDSRSCAGSCRSFNIYKRVIRQKYIP</sequence>
<evidence type="ECO:0000256" key="2">
    <source>
        <dbReference type="SAM" id="SignalP"/>
    </source>
</evidence>
<feature type="signal peptide" evidence="2">
    <location>
        <begin position="1"/>
        <end position="19"/>
    </location>
</feature>
<reference evidence="3 4" key="1">
    <citation type="journal article" date="2019" name="Environ. Microbiol.">
        <title>At the nexus of three kingdoms: the genome of the mycorrhizal fungus Gigaspora margarita provides insights into plant, endobacterial and fungal interactions.</title>
        <authorList>
            <person name="Venice F."/>
            <person name="Ghignone S."/>
            <person name="Salvioli di Fossalunga A."/>
            <person name="Amselem J."/>
            <person name="Novero M."/>
            <person name="Xianan X."/>
            <person name="Sedzielewska Toro K."/>
            <person name="Morin E."/>
            <person name="Lipzen A."/>
            <person name="Grigoriev I.V."/>
            <person name="Henrissat B."/>
            <person name="Martin F.M."/>
            <person name="Bonfante P."/>
        </authorList>
    </citation>
    <scope>NUCLEOTIDE SEQUENCE [LARGE SCALE GENOMIC DNA]</scope>
    <source>
        <strain evidence="3 4">BEG34</strain>
    </source>
</reference>
<feature type="compositionally biased region" description="Low complexity" evidence="1">
    <location>
        <begin position="52"/>
        <end position="70"/>
    </location>
</feature>
<protein>
    <recommendedName>
        <fullName evidence="5">Secreted protein</fullName>
    </recommendedName>
</protein>
<dbReference type="AlphaFoldDB" id="A0A8H4EQG7"/>